<feature type="compositionally biased region" description="Basic and acidic residues" evidence="1">
    <location>
        <begin position="29"/>
        <end position="39"/>
    </location>
</feature>
<organism evidence="2 3">
    <name type="scientific">Methylorubrum zatmanii</name>
    <dbReference type="NCBI Taxonomy" id="29429"/>
    <lineage>
        <taxon>Bacteria</taxon>
        <taxon>Pseudomonadati</taxon>
        <taxon>Pseudomonadota</taxon>
        <taxon>Alphaproteobacteria</taxon>
        <taxon>Hyphomicrobiales</taxon>
        <taxon>Methylobacteriaceae</taxon>
        <taxon>Methylorubrum</taxon>
    </lineage>
</organism>
<sequence>MLRNRVRRPFTVEAKASGQARSITIPSKQPREPRKRTGQDEAAAAAARLWPSFETAPANSPSPVETAPEHRRILPSLLVVEVQEPEPEPTPEPEELFRVRRLSAVEPAETAPRRRGRPRKEAARPDATVQRDAAMIEPVEPELPRPAAEAAPLVRHRRPDRTGSETLRLGERWKRRLPRVCW</sequence>
<dbReference type="Proteomes" id="UP001596237">
    <property type="component" value="Unassembled WGS sequence"/>
</dbReference>
<evidence type="ECO:0000313" key="2">
    <source>
        <dbReference type="EMBL" id="MFC6392185.1"/>
    </source>
</evidence>
<protein>
    <submittedName>
        <fullName evidence="2">DNA-binding protein</fullName>
    </submittedName>
</protein>
<reference evidence="3" key="1">
    <citation type="journal article" date="2019" name="Int. J. Syst. Evol. Microbiol.">
        <title>The Global Catalogue of Microorganisms (GCM) 10K type strain sequencing project: providing services to taxonomists for standard genome sequencing and annotation.</title>
        <authorList>
            <consortium name="The Broad Institute Genomics Platform"/>
            <consortium name="The Broad Institute Genome Sequencing Center for Infectious Disease"/>
            <person name="Wu L."/>
            <person name="Ma J."/>
        </authorList>
    </citation>
    <scope>NUCLEOTIDE SEQUENCE [LARGE SCALE GENOMIC DNA]</scope>
    <source>
        <strain evidence="3">CCUG 36916</strain>
    </source>
</reference>
<dbReference type="GO" id="GO:0003677">
    <property type="term" value="F:DNA binding"/>
    <property type="evidence" value="ECO:0007669"/>
    <property type="project" value="UniProtKB-KW"/>
</dbReference>
<dbReference type="RefSeq" id="WP_192285655.1">
    <property type="nucleotide sequence ID" value="NZ_JBHSTT010000094.1"/>
</dbReference>
<keyword evidence="2" id="KW-0238">DNA-binding</keyword>
<feature type="compositionally biased region" description="Acidic residues" evidence="1">
    <location>
        <begin position="83"/>
        <end position="94"/>
    </location>
</feature>
<accession>A0ABW1WYC7</accession>
<name>A0ABW1WYC7_9HYPH</name>
<gene>
    <name evidence="2" type="ORF">ACFQDP_23045</name>
</gene>
<evidence type="ECO:0000313" key="3">
    <source>
        <dbReference type="Proteomes" id="UP001596237"/>
    </source>
</evidence>
<evidence type="ECO:0000256" key="1">
    <source>
        <dbReference type="SAM" id="MobiDB-lite"/>
    </source>
</evidence>
<dbReference type="EMBL" id="JBHSTT010000094">
    <property type="protein sequence ID" value="MFC6392185.1"/>
    <property type="molecule type" value="Genomic_DNA"/>
</dbReference>
<feature type="region of interest" description="Disordered" evidence="1">
    <location>
        <begin position="1"/>
        <end position="166"/>
    </location>
</feature>
<keyword evidence="3" id="KW-1185">Reference proteome</keyword>
<comment type="caution">
    <text evidence="2">The sequence shown here is derived from an EMBL/GenBank/DDBJ whole genome shotgun (WGS) entry which is preliminary data.</text>
</comment>
<proteinExistence type="predicted"/>